<sequence>MKNKRKKGLLFLLVGLFFWLGGSAAVQAISPQKLQPNSQHPVLTDQAGILTEDTQNLILKQQDYYRSTKPKPQIAVVTIKSSDGQELNDYINDMYLTNKWNVGDAKEDNGVLIVFAQNDGQNNVFISTGEGAETYLTDAKTSDILNDNRNLLKSSDQAKVNTGLQKTFKEVVKITNAHYKLKDQYGSADYREKPRHSISGIMRMVGMIILFLFIWLISGSGGSGGGRGGRRRRAIRRGLFLGGISSGFGGSSSGGFGGGGSSGGGFGGGGFGGGSSGGGGSGI</sequence>
<evidence type="ECO:0000259" key="3">
    <source>
        <dbReference type="Pfam" id="PF04536"/>
    </source>
</evidence>
<dbReference type="Pfam" id="PF04536">
    <property type="entry name" value="TPM_phosphatase"/>
    <property type="match status" value="1"/>
</dbReference>
<feature type="signal peptide" evidence="2">
    <location>
        <begin position="1"/>
        <end position="28"/>
    </location>
</feature>
<keyword evidence="5" id="KW-1185">Reference proteome</keyword>
<dbReference type="Gene3D" id="3.10.310.50">
    <property type="match status" value="1"/>
</dbReference>
<accession>A0ABQ5JLS0</accession>
<evidence type="ECO:0000313" key="4">
    <source>
        <dbReference type="EMBL" id="GKS81989.1"/>
    </source>
</evidence>
<keyword evidence="1" id="KW-0812">Transmembrane</keyword>
<evidence type="ECO:0000256" key="1">
    <source>
        <dbReference type="SAM" id="Phobius"/>
    </source>
</evidence>
<name>A0ABQ5JLS0_9LACO</name>
<comment type="caution">
    <text evidence="4">The sequence shown here is derived from an EMBL/GenBank/DDBJ whole genome shotgun (WGS) entry which is preliminary data.</text>
</comment>
<feature type="chain" id="PRO_5046651935" description="TPM domain-containing protein" evidence="2">
    <location>
        <begin position="29"/>
        <end position="283"/>
    </location>
</feature>
<evidence type="ECO:0000256" key="2">
    <source>
        <dbReference type="SAM" id="SignalP"/>
    </source>
</evidence>
<reference evidence="4" key="1">
    <citation type="journal article" date="2022" name="Int. J. Syst. Evol. Microbiol.">
        <title>A novel species of lactic acid bacteria, Ligilactobacillus pabuli sp. nov., isolated from alfalfa silage.</title>
        <authorList>
            <person name="Tohno M."/>
            <person name="Tanizawa Y."/>
            <person name="Sawada H."/>
            <person name="Sakamoto M."/>
            <person name="Ohkuma M."/>
            <person name="Kobayashi H."/>
        </authorList>
    </citation>
    <scope>NUCLEOTIDE SEQUENCE</scope>
    <source>
        <strain evidence="4">AF129</strain>
    </source>
</reference>
<organism evidence="4 5">
    <name type="scientific">Ligilactobacillus pabuli</name>
    <dbReference type="NCBI Taxonomy" id="2886039"/>
    <lineage>
        <taxon>Bacteria</taxon>
        <taxon>Bacillati</taxon>
        <taxon>Bacillota</taxon>
        <taxon>Bacilli</taxon>
        <taxon>Lactobacillales</taxon>
        <taxon>Lactobacillaceae</taxon>
        <taxon>Ligilactobacillus</taxon>
    </lineage>
</organism>
<gene>
    <name evidence="4" type="ORF">LPAF129_16750</name>
</gene>
<feature type="transmembrane region" description="Helical" evidence="1">
    <location>
        <begin position="200"/>
        <end position="217"/>
    </location>
</feature>
<keyword evidence="2" id="KW-0732">Signal</keyword>
<dbReference type="PANTHER" id="PTHR30373">
    <property type="entry name" value="UPF0603 PROTEIN YGCG"/>
    <property type="match status" value="1"/>
</dbReference>
<dbReference type="EMBL" id="BQXH01000016">
    <property type="protein sequence ID" value="GKS81989.1"/>
    <property type="molecule type" value="Genomic_DNA"/>
</dbReference>
<dbReference type="RefSeq" id="WP_265747464.1">
    <property type="nucleotide sequence ID" value="NZ_BQXH01000016.1"/>
</dbReference>
<proteinExistence type="predicted"/>
<feature type="transmembrane region" description="Helical" evidence="1">
    <location>
        <begin position="238"/>
        <end position="256"/>
    </location>
</feature>
<protein>
    <recommendedName>
        <fullName evidence="3">TPM domain-containing protein</fullName>
    </recommendedName>
</protein>
<keyword evidence="1" id="KW-0472">Membrane</keyword>
<dbReference type="InterPro" id="IPR007621">
    <property type="entry name" value="TPM_dom"/>
</dbReference>
<dbReference type="Proteomes" id="UP001055149">
    <property type="component" value="Unassembled WGS sequence"/>
</dbReference>
<dbReference type="PANTHER" id="PTHR30373:SF2">
    <property type="entry name" value="UPF0603 PROTEIN YGCG"/>
    <property type="match status" value="1"/>
</dbReference>
<feature type="domain" description="TPM" evidence="3">
    <location>
        <begin position="44"/>
        <end position="172"/>
    </location>
</feature>
<evidence type="ECO:0000313" key="5">
    <source>
        <dbReference type="Proteomes" id="UP001055149"/>
    </source>
</evidence>
<keyword evidence="1" id="KW-1133">Transmembrane helix</keyword>